<evidence type="ECO:0000313" key="2">
    <source>
        <dbReference type="EMBL" id="HDQ99368.1"/>
    </source>
</evidence>
<dbReference type="InterPro" id="IPR036866">
    <property type="entry name" value="RibonucZ/Hydroxyglut_hydro"/>
</dbReference>
<name>A0A7V0XEU3_UNCW3</name>
<dbReference type="AlphaFoldDB" id="A0A7V0XEU3"/>
<proteinExistence type="predicted"/>
<organism evidence="2">
    <name type="scientific">candidate division WOR-3 bacterium</name>
    <dbReference type="NCBI Taxonomy" id="2052148"/>
    <lineage>
        <taxon>Bacteria</taxon>
        <taxon>Bacteria division WOR-3</taxon>
    </lineage>
</organism>
<dbReference type="Gene3D" id="3.60.15.10">
    <property type="entry name" value="Ribonuclease Z/Hydroxyacylglutathione hydrolase-like"/>
    <property type="match status" value="1"/>
</dbReference>
<evidence type="ECO:0000259" key="1">
    <source>
        <dbReference type="SMART" id="SM00849"/>
    </source>
</evidence>
<accession>A0A7V0XEU3</accession>
<reference evidence="2" key="1">
    <citation type="journal article" date="2020" name="mSystems">
        <title>Genome- and Community-Level Interaction Insights into Carbon Utilization and Element Cycling Functions of Hydrothermarchaeota in Hydrothermal Sediment.</title>
        <authorList>
            <person name="Zhou Z."/>
            <person name="Liu Y."/>
            <person name="Xu W."/>
            <person name="Pan J."/>
            <person name="Luo Z.H."/>
            <person name="Li M."/>
        </authorList>
    </citation>
    <scope>NUCLEOTIDE SEQUENCE [LARGE SCALE GENOMIC DNA]</scope>
    <source>
        <strain evidence="2">SpSt-1182</strain>
    </source>
</reference>
<dbReference type="PANTHER" id="PTHR43546">
    <property type="entry name" value="UPF0173 METAL-DEPENDENT HYDROLASE MJ1163-RELATED"/>
    <property type="match status" value="1"/>
</dbReference>
<dbReference type="InterPro" id="IPR001279">
    <property type="entry name" value="Metallo-B-lactamas"/>
</dbReference>
<dbReference type="PIRSF" id="PIRSF004944">
    <property type="entry name" value="UCP004944_hydrls"/>
    <property type="match status" value="1"/>
</dbReference>
<feature type="domain" description="Metallo-beta-lactamase" evidence="1">
    <location>
        <begin position="26"/>
        <end position="213"/>
    </location>
</feature>
<gene>
    <name evidence="2" type="ORF">ENN51_03670</name>
</gene>
<dbReference type="Proteomes" id="UP000885672">
    <property type="component" value="Unassembled WGS sequence"/>
</dbReference>
<dbReference type="SUPFAM" id="SSF56281">
    <property type="entry name" value="Metallo-hydrolase/oxidoreductase"/>
    <property type="match status" value="1"/>
</dbReference>
<dbReference type="PANTHER" id="PTHR43546:SF4">
    <property type="entry name" value="UPF0282 PROTEIN MJ1629"/>
    <property type="match status" value="1"/>
</dbReference>
<sequence>MKLTAPLLGRPALEHDCLAFDSFGVKAACTGITTPDVTIIIDPGASLEGDSFPLPQAEQEHLLGERLEACTRAAAGAKAIVISHYHLDHFIENRDPDLYGGKVLFVKDWENLPPKQANRAEQFLRAIDGLPEEVIPCDGRAFRFGRTTVEFSAPVPHGTRDAEPGEVVMTTVRRGRETLLLTSDVCGPVEEATVELILEAKPRTVILDGYPTHVLGQYEADLDLVRSIINACRILHARTLKTMVFDHHPCRDYRYPALCRLIYATAKKLGKRFGTAAELAGETSAVLRGYRDYGPTRWKKWRPLDLDQARRILERAIAERKADPALLTALDRWVT</sequence>
<dbReference type="SMART" id="SM00849">
    <property type="entry name" value="Lactamase_B"/>
    <property type="match status" value="1"/>
</dbReference>
<protein>
    <recommendedName>
        <fullName evidence="1">Metallo-beta-lactamase domain-containing protein</fullName>
    </recommendedName>
</protein>
<dbReference type="InterPro" id="IPR014426">
    <property type="entry name" value="UPF0282_hydrls"/>
</dbReference>
<dbReference type="InterPro" id="IPR050114">
    <property type="entry name" value="UPF0173_UPF0282_UlaG_hydrolase"/>
</dbReference>
<comment type="caution">
    <text evidence="2">The sequence shown here is derived from an EMBL/GenBank/DDBJ whole genome shotgun (WGS) entry which is preliminary data.</text>
</comment>
<dbReference type="EMBL" id="DSBX01000140">
    <property type="protein sequence ID" value="HDQ99368.1"/>
    <property type="molecule type" value="Genomic_DNA"/>
</dbReference>